<feature type="domain" description="DUF2061" evidence="2">
    <location>
        <begin position="12"/>
        <end position="63"/>
    </location>
</feature>
<evidence type="ECO:0000256" key="1">
    <source>
        <dbReference type="SAM" id="Phobius"/>
    </source>
</evidence>
<protein>
    <submittedName>
        <fullName evidence="3">DUF2061 domain-containing protein</fullName>
    </submittedName>
</protein>
<organism evidence="3">
    <name type="scientific">Mariniphaga anaerophila</name>
    <dbReference type="NCBI Taxonomy" id="1484053"/>
    <lineage>
        <taxon>Bacteria</taxon>
        <taxon>Pseudomonadati</taxon>
        <taxon>Bacteroidota</taxon>
        <taxon>Bacteroidia</taxon>
        <taxon>Marinilabiliales</taxon>
        <taxon>Prolixibacteraceae</taxon>
        <taxon>Mariniphaga</taxon>
    </lineage>
</organism>
<gene>
    <name evidence="3" type="ORF">ENN90_14140</name>
</gene>
<accession>A0A831LDP5</accession>
<sequence length="69" mass="8240">MGKSTESRKRSILKAVTYRIICIVSMLVITFLITRNMNQSMFITVVFQTIQTFLYYVHERIWARFFPIS</sequence>
<dbReference type="InterPro" id="IPR018638">
    <property type="entry name" value="DUF2061_membrane"/>
</dbReference>
<dbReference type="Proteomes" id="UP000886047">
    <property type="component" value="Unassembled WGS sequence"/>
</dbReference>
<dbReference type="AlphaFoldDB" id="A0A831LDP5"/>
<dbReference type="EMBL" id="DSDK01000794">
    <property type="protein sequence ID" value="HDR52734.1"/>
    <property type="molecule type" value="Genomic_DNA"/>
</dbReference>
<reference evidence="3" key="1">
    <citation type="journal article" date="2020" name="mSystems">
        <title>Genome- and Community-Level Interaction Insights into Carbon Utilization and Element Cycling Functions of Hydrothermarchaeota in Hydrothermal Sediment.</title>
        <authorList>
            <person name="Zhou Z."/>
            <person name="Liu Y."/>
            <person name="Xu W."/>
            <person name="Pan J."/>
            <person name="Luo Z.H."/>
            <person name="Li M."/>
        </authorList>
    </citation>
    <scope>NUCLEOTIDE SEQUENCE [LARGE SCALE GENOMIC DNA]</scope>
    <source>
        <strain evidence="3">SpSt-1217</strain>
    </source>
</reference>
<dbReference type="Pfam" id="PF09834">
    <property type="entry name" value="DUF2061"/>
    <property type="match status" value="1"/>
</dbReference>
<evidence type="ECO:0000259" key="2">
    <source>
        <dbReference type="Pfam" id="PF09834"/>
    </source>
</evidence>
<comment type="caution">
    <text evidence="3">The sequence shown here is derived from an EMBL/GenBank/DDBJ whole genome shotgun (WGS) entry which is preliminary data.</text>
</comment>
<proteinExistence type="predicted"/>
<keyword evidence="1" id="KW-0812">Transmembrane</keyword>
<name>A0A831LDP5_9BACT</name>
<evidence type="ECO:0000313" key="3">
    <source>
        <dbReference type="EMBL" id="HDR52734.1"/>
    </source>
</evidence>
<feature type="transmembrane region" description="Helical" evidence="1">
    <location>
        <begin position="12"/>
        <end position="33"/>
    </location>
</feature>
<keyword evidence="1" id="KW-0472">Membrane</keyword>
<keyword evidence="1" id="KW-1133">Transmembrane helix</keyword>